<reference evidence="4" key="1">
    <citation type="submission" date="2019-08" db="EMBL/GenBank/DDBJ databases">
        <authorList>
            <person name="Kucharzyk K."/>
            <person name="Murdoch R.W."/>
            <person name="Higgins S."/>
            <person name="Loffler F."/>
        </authorList>
    </citation>
    <scope>NUCLEOTIDE SEQUENCE</scope>
</reference>
<dbReference type="InterPro" id="IPR051016">
    <property type="entry name" value="Diverse_Substrate_AcTransf"/>
</dbReference>
<dbReference type="SUPFAM" id="SSF55729">
    <property type="entry name" value="Acyl-CoA N-acyltransferases (Nat)"/>
    <property type="match status" value="1"/>
</dbReference>
<evidence type="ECO:0000313" key="4">
    <source>
        <dbReference type="EMBL" id="MPM06794.1"/>
    </source>
</evidence>
<comment type="caution">
    <text evidence="4">The sequence shown here is derived from an EMBL/GenBank/DDBJ whole genome shotgun (WGS) entry which is preliminary data.</text>
</comment>
<gene>
    <name evidence="4" type="ORF">SDC9_53097</name>
</gene>
<proteinExistence type="predicted"/>
<keyword evidence="2" id="KW-0012">Acyltransferase</keyword>
<dbReference type="GO" id="GO:0008080">
    <property type="term" value="F:N-acetyltransferase activity"/>
    <property type="evidence" value="ECO:0007669"/>
    <property type="project" value="TreeGrafter"/>
</dbReference>
<dbReference type="PANTHER" id="PTHR10545">
    <property type="entry name" value="DIAMINE N-ACETYLTRANSFERASE"/>
    <property type="match status" value="1"/>
</dbReference>
<dbReference type="PANTHER" id="PTHR10545:SF29">
    <property type="entry name" value="GH14572P-RELATED"/>
    <property type="match status" value="1"/>
</dbReference>
<evidence type="ECO:0000256" key="1">
    <source>
        <dbReference type="ARBA" id="ARBA00022679"/>
    </source>
</evidence>
<dbReference type="InterPro" id="IPR000182">
    <property type="entry name" value="GNAT_dom"/>
</dbReference>
<dbReference type="AlphaFoldDB" id="A0A644WXN3"/>
<dbReference type="Gene3D" id="3.40.630.30">
    <property type="match status" value="1"/>
</dbReference>
<name>A0A644WXN3_9ZZZZ</name>
<dbReference type="InterPro" id="IPR016181">
    <property type="entry name" value="Acyl_CoA_acyltransferase"/>
</dbReference>
<feature type="domain" description="N-acetyltransferase" evidence="3">
    <location>
        <begin position="2"/>
        <end position="154"/>
    </location>
</feature>
<accession>A0A644WXN3</accession>
<dbReference type="CDD" id="cd04301">
    <property type="entry name" value="NAT_SF"/>
    <property type="match status" value="1"/>
</dbReference>
<sequence length="154" mass="18037">MTGIRTMEEQDISAVRSLILQLASDLGEEFDLDHAHYLLQYQAMQRYPDIYQNYVYCFEGEVVGFLSLVFYRSFFHKKGTTMVNELVVSQEYRNQKIGKALIEYAMQVAQKLGFNEIEVGVMKENTRALAFYRHNGFDEEYLLLGREFSTREAK</sequence>
<protein>
    <recommendedName>
        <fullName evidence="3">N-acetyltransferase domain-containing protein</fullName>
    </recommendedName>
</protein>
<dbReference type="Pfam" id="PF00583">
    <property type="entry name" value="Acetyltransf_1"/>
    <property type="match status" value="1"/>
</dbReference>
<dbReference type="PROSITE" id="PS51186">
    <property type="entry name" value="GNAT"/>
    <property type="match status" value="1"/>
</dbReference>
<organism evidence="4">
    <name type="scientific">bioreactor metagenome</name>
    <dbReference type="NCBI Taxonomy" id="1076179"/>
    <lineage>
        <taxon>unclassified sequences</taxon>
        <taxon>metagenomes</taxon>
        <taxon>ecological metagenomes</taxon>
    </lineage>
</organism>
<evidence type="ECO:0000256" key="2">
    <source>
        <dbReference type="ARBA" id="ARBA00023315"/>
    </source>
</evidence>
<evidence type="ECO:0000259" key="3">
    <source>
        <dbReference type="PROSITE" id="PS51186"/>
    </source>
</evidence>
<dbReference type="EMBL" id="VSSQ01001266">
    <property type="protein sequence ID" value="MPM06794.1"/>
    <property type="molecule type" value="Genomic_DNA"/>
</dbReference>
<keyword evidence="1" id="KW-0808">Transferase</keyword>